<gene>
    <name evidence="2" type="ORF">Glove_120g232</name>
</gene>
<proteinExistence type="predicted"/>
<accession>A0A397J450</accession>
<dbReference type="Proteomes" id="UP000266861">
    <property type="component" value="Unassembled WGS sequence"/>
</dbReference>
<organism evidence="2 3">
    <name type="scientific">Diversispora epigaea</name>
    <dbReference type="NCBI Taxonomy" id="1348612"/>
    <lineage>
        <taxon>Eukaryota</taxon>
        <taxon>Fungi</taxon>
        <taxon>Fungi incertae sedis</taxon>
        <taxon>Mucoromycota</taxon>
        <taxon>Glomeromycotina</taxon>
        <taxon>Glomeromycetes</taxon>
        <taxon>Diversisporales</taxon>
        <taxon>Diversisporaceae</taxon>
        <taxon>Diversispora</taxon>
    </lineage>
</organism>
<evidence type="ECO:0000256" key="1">
    <source>
        <dbReference type="SAM" id="MobiDB-lite"/>
    </source>
</evidence>
<dbReference type="EMBL" id="PQFF01000112">
    <property type="protein sequence ID" value="RHZ81478.1"/>
    <property type="molecule type" value="Genomic_DNA"/>
</dbReference>
<evidence type="ECO:0000313" key="2">
    <source>
        <dbReference type="EMBL" id="RHZ81478.1"/>
    </source>
</evidence>
<evidence type="ECO:0000313" key="3">
    <source>
        <dbReference type="Proteomes" id="UP000266861"/>
    </source>
</evidence>
<dbReference type="AlphaFoldDB" id="A0A397J450"/>
<name>A0A397J450_9GLOM</name>
<feature type="compositionally biased region" description="Low complexity" evidence="1">
    <location>
        <begin position="121"/>
        <end position="133"/>
    </location>
</feature>
<protein>
    <submittedName>
        <fullName evidence="2">Uncharacterized protein</fullName>
    </submittedName>
</protein>
<feature type="compositionally biased region" description="Polar residues" evidence="1">
    <location>
        <begin position="103"/>
        <end position="120"/>
    </location>
</feature>
<keyword evidence="3" id="KW-1185">Reference proteome</keyword>
<sequence>MRAKARNICVEKAIEIKNKTVNEIVDRKITKSEQDPEHESFYTLNDLNKVKDCLEQIEHHKWIRDTILIDNGQNFFNRSKKPILTWKVLTKLSPPLPPHNRIRNTSPEGSNFSQTKPATRSNTSDSTASESSS</sequence>
<reference evidence="2 3" key="1">
    <citation type="submission" date="2018-08" db="EMBL/GenBank/DDBJ databases">
        <title>Genome and evolution of the arbuscular mycorrhizal fungus Diversispora epigaea (formerly Glomus versiforme) and its bacterial endosymbionts.</title>
        <authorList>
            <person name="Sun X."/>
            <person name="Fei Z."/>
            <person name="Harrison M."/>
        </authorList>
    </citation>
    <scope>NUCLEOTIDE SEQUENCE [LARGE SCALE GENOMIC DNA]</scope>
    <source>
        <strain evidence="2 3">IT104</strain>
    </source>
</reference>
<comment type="caution">
    <text evidence="2">The sequence shown here is derived from an EMBL/GenBank/DDBJ whole genome shotgun (WGS) entry which is preliminary data.</text>
</comment>
<feature type="region of interest" description="Disordered" evidence="1">
    <location>
        <begin position="91"/>
        <end position="133"/>
    </location>
</feature>